<keyword evidence="1" id="KW-0812">Transmembrane</keyword>
<protein>
    <submittedName>
        <fullName evidence="2">Uncharacterized protein</fullName>
    </submittedName>
</protein>
<keyword evidence="1" id="KW-1133">Transmembrane helix</keyword>
<reference evidence="2 3" key="1">
    <citation type="submission" date="2017-12" db="EMBL/GenBank/DDBJ databases">
        <title>Gene loss provides genomic basis for host adaptation in cereal stripe rust fungi.</title>
        <authorList>
            <person name="Xia C."/>
        </authorList>
    </citation>
    <scope>NUCLEOTIDE SEQUENCE [LARGE SCALE GENOMIC DNA]</scope>
    <source>
        <strain evidence="2 3">93TX-2</strain>
    </source>
</reference>
<dbReference type="EMBL" id="PKSM01000083">
    <property type="protein sequence ID" value="POW15807.1"/>
    <property type="molecule type" value="Genomic_DNA"/>
</dbReference>
<sequence length="224" mass="25344">MYGNTAVTPQPKTKAHQELDDMFNWTFLSLVLVAYLHIIAGLSIKEANTTLLTIKMILEGFKTCGYVNLSILKRVESATLYCLVPMVVHFVNTPPKTSTNGFRVSLTKKEQKAYWQPLQITSVKMLNLALAVISGMAQCGTIFLTPAGRRSILGFLRRNGQRRMTEDEEHHQRIPIGLPSDAYAQDYINQLSMREHRELQISTEKHALTLHEALDQLNQLTMIS</sequence>
<accession>A0A2S4W2B5</accession>
<reference evidence="3" key="2">
    <citation type="journal article" date="2018" name="BMC Genomics">
        <title>Genomic insights into host adaptation between the wheat stripe rust pathogen (Puccinia striiformis f. sp. tritici) and the barley stripe rust pathogen (Puccinia striiformis f. sp. hordei).</title>
        <authorList>
            <person name="Xia C."/>
            <person name="Wang M."/>
            <person name="Yin C."/>
            <person name="Cornejo O.E."/>
            <person name="Hulbert S.H."/>
            <person name="Chen X."/>
        </authorList>
    </citation>
    <scope>NUCLEOTIDE SEQUENCE [LARGE SCALE GENOMIC DNA]</scope>
    <source>
        <strain evidence="3">93TX-2</strain>
    </source>
</reference>
<name>A0A2S4W2B5_9BASI</name>
<dbReference type="VEuPathDB" id="FungiDB:PSTT_00302"/>
<evidence type="ECO:0000313" key="3">
    <source>
        <dbReference type="Proteomes" id="UP000238274"/>
    </source>
</evidence>
<dbReference type="AlphaFoldDB" id="A0A2S4W2B5"/>
<gene>
    <name evidence="2" type="ORF">PSHT_07036</name>
</gene>
<dbReference type="VEuPathDB" id="FungiDB:PSHT_07036"/>
<comment type="caution">
    <text evidence="2">The sequence shown here is derived from an EMBL/GenBank/DDBJ whole genome shotgun (WGS) entry which is preliminary data.</text>
</comment>
<keyword evidence="1" id="KW-0472">Membrane</keyword>
<keyword evidence="3" id="KW-1185">Reference proteome</keyword>
<proteinExistence type="predicted"/>
<reference evidence="3" key="3">
    <citation type="journal article" date="2018" name="Mol. Plant Microbe Interact.">
        <title>Genome sequence resources for the wheat stripe rust pathogen (Puccinia striiformis f. sp. tritici) and the barley stripe rust pathogen (Puccinia striiformis f. sp. hordei).</title>
        <authorList>
            <person name="Xia C."/>
            <person name="Wang M."/>
            <person name="Yin C."/>
            <person name="Cornejo O.E."/>
            <person name="Hulbert S.H."/>
            <person name="Chen X."/>
        </authorList>
    </citation>
    <scope>NUCLEOTIDE SEQUENCE [LARGE SCALE GENOMIC DNA]</scope>
    <source>
        <strain evidence="3">93TX-2</strain>
    </source>
</reference>
<dbReference type="Proteomes" id="UP000238274">
    <property type="component" value="Unassembled WGS sequence"/>
</dbReference>
<evidence type="ECO:0000313" key="2">
    <source>
        <dbReference type="EMBL" id="POW15807.1"/>
    </source>
</evidence>
<evidence type="ECO:0000256" key="1">
    <source>
        <dbReference type="SAM" id="Phobius"/>
    </source>
</evidence>
<feature type="transmembrane region" description="Helical" evidence="1">
    <location>
        <begin position="125"/>
        <end position="148"/>
    </location>
</feature>
<feature type="transmembrane region" description="Helical" evidence="1">
    <location>
        <begin position="22"/>
        <end position="44"/>
    </location>
</feature>
<organism evidence="2 3">
    <name type="scientific">Puccinia striiformis</name>
    <dbReference type="NCBI Taxonomy" id="27350"/>
    <lineage>
        <taxon>Eukaryota</taxon>
        <taxon>Fungi</taxon>
        <taxon>Dikarya</taxon>
        <taxon>Basidiomycota</taxon>
        <taxon>Pucciniomycotina</taxon>
        <taxon>Pucciniomycetes</taxon>
        <taxon>Pucciniales</taxon>
        <taxon>Pucciniaceae</taxon>
        <taxon>Puccinia</taxon>
    </lineage>
</organism>